<reference evidence="2" key="2">
    <citation type="submission" date="2018-03" db="EMBL/GenBank/DDBJ databases">
        <title>The Triticum urartu genome reveals the dynamic nature of wheat genome evolution.</title>
        <authorList>
            <person name="Ling H."/>
            <person name="Ma B."/>
            <person name="Shi X."/>
            <person name="Liu H."/>
            <person name="Dong L."/>
            <person name="Sun H."/>
            <person name="Cao Y."/>
            <person name="Gao Q."/>
            <person name="Zheng S."/>
            <person name="Li Y."/>
            <person name="Yu Y."/>
            <person name="Du H."/>
            <person name="Qi M."/>
            <person name="Li Y."/>
            <person name="Yu H."/>
            <person name="Cui Y."/>
            <person name="Wang N."/>
            <person name="Chen C."/>
            <person name="Wu H."/>
            <person name="Zhao Y."/>
            <person name="Zhang J."/>
            <person name="Li Y."/>
            <person name="Zhou W."/>
            <person name="Zhang B."/>
            <person name="Hu W."/>
            <person name="Eijk M."/>
            <person name="Tang J."/>
            <person name="Witsenboer H."/>
            <person name="Zhao S."/>
            <person name="Li Z."/>
            <person name="Zhang A."/>
            <person name="Wang D."/>
            <person name="Liang C."/>
        </authorList>
    </citation>
    <scope>NUCLEOTIDE SEQUENCE [LARGE SCALE GENOMIC DNA]</scope>
    <source>
        <strain evidence="2">cv. G1812</strain>
    </source>
</reference>
<accession>A0A8R7P4R4</accession>
<proteinExistence type="predicted"/>
<evidence type="ECO:0000256" key="1">
    <source>
        <dbReference type="SAM" id="MobiDB-lite"/>
    </source>
</evidence>
<sequence>MALLPVFEEYKNNRNPQSRRDPDGRLRRKRENYGGVASRTAPRVRRGRPAGQRSARPGLRVHPHHRERGPWPPRRHRNLLPALQDPQRRRLGADGRVDGEHRRVHGVRVPEGGRRAALHQPPQARPPRRPHRGQGEPHPGRPQRPGLGGPDMAVGSCHIGAQRFGIISKGYPANQLVNTRGNEDL</sequence>
<name>A0A8R7P4R4_TRIUA</name>
<evidence type="ECO:0000313" key="3">
    <source>
        <dbReference type="Proteomes" id="UP000015106"/>
    </source>
</evidence>
<keyword evidence="3" id="KW-1185">Reference proteome</keyword>
<evidence type="ECO:0000313" key="2">
    <source>
        <dbReference type="EnsemblPlants" id="TuG1812G0100000999.01.T01"/>
    </source>
</evidence>
<reference evidence="3" key="1">
    <citation type="journal article" date="2013" name="Nature">
        <title>Draft genome of the wheat A-genome progenitor Triticum urartu.</title>
        <authorList>
            <person name="Ling H.Q."/>
            <person name="Zhao S."/>
            <person name="Liu D."/>
            <person name="Wang J."/>
            <person name="Sun H."/>
            <person name="Zhang C."/>
            <person name="Fan H."/>
            <person name="Li D."/>
            <person name="Dong L."/>
            <person name="Tao Y."/>
            <person name="Gao C."/>
            <person name="Wu H."/>
            <person name="Li Y."/>
            <person name="Cui Y."/>
            <person name="Guo X."/>
            <person name="Zheng S."/>
            <person name="Wang B."/>
            <person name="Yu K."/>
            <person name="Liang Q."/>
            <person name="Yang W."/>
            <person name="Lou X."/>
            <person name="Chen J."/>
            <person name="Feng M."/>
            <person name="Jian J."/>
            <person name="Zhang X."/>
            <person name="Luo G."/>
            <person name="Jiang Y."/>
            <person name="Liu J."/>
            <person name="Wang Z."/>
            <person name="Sha Y."/>
            <person name="Zhang B."/>
            <person name="Wu H."/>
            <person name="Tang D."/>
            <person name="Shen Q."/>
            <person name="Xue P."/>
            <person name="Zou S."/>
            <person name="Wang X."/>
            <person name="Liu X."/>
            <person name="Wang F."/>
            <person name="Yang Y."/>
            <person name="An X."/>
            <person name="Dong Z."/>
            <person name="Zhang K."/>
            <person name="Zhang X."/>
            <person name="Luo M.C."/>
            <person name="Dvorak J."/>
            <person name="Tong Y."/>
            <person name="Wang J."/>
            <person name="Yang H."/>
            <person name="Li Z."/>
            <person name="Wang D."/>
            <person name="Zhang A."/>
            <person name="Wang J."/>
        </authorList>
    </citation>
    <scope>NUCLEOTIDE SEQUENCE</scope>
    <source>
        <strain evidence="3">cv. G1812</strain>
    </source>
</reference>
<reference evidence="2" key="3">
    <citation type="submission" date="2022-06" db="UniProtKB">
        <authorList>
            <consortium name="EnsemblPlants"/>
        </authorList>
    </citation>
    <scope>IDENTIFICATION</scope>
</reference>
<dbReference type="Proteomes" id="UP000015106">
    <property type="component" value="Chromosome 1"/>
</dbReference>
<dbReference type="EnsemblPlants" id="TuG1812G0100000999.01.T01">
    <property type="protein sequence ID" value="TuG1812G0100000999.01.T01"/>
    <property type="gene ID" value="TuG1812G0100000999.01"/>
</dbReference>
<feature type="compositionally biased region" description="Basic and acidic residues" evidence="1">
    <location>
        <begin position="86"/>
        <end position="101"/>
    </location>
</feature>
<organism evidence="2 3">
    <name type="scientific">Triticum urartu</name>
    <name type="common">Red wild einkorn</name>
    <name type="synonym">Crithodium urartu</name>
    <dbReference type="NCBI Taxonomy" id="4572"/>
    <lineage>
        <taxon>Eukaryota</taxon>
        <taxon>Viridiplantae</taxon>
        <taxon>Streptophyta</taxon>
        <taxon>Embryophyta</taxon>
        <taxon>Tracheophyta</taxon>
        <taxon>Spermatophyta</taxon>
        <taxon>Magnoliopsida</taxon>
        <taxon>Liliopsida</taxon>
        <taxon>Poales</taxon>
        <taxon>Poaceae</taxon>
        <taxon>BOP clade</taxon>
        <taxon>Pooideae</taxon>
        <taxon>Triticodae</taxon>
        <taxon>Triticeae</taxon>
        <taxon>Triticinae</taxon>
        <taxon>Triticum</taxon>
    </lineage>
</organism>
<feature type="region of interest" description="Disordered" evidence="1">
    <location>
        <begin position="1"/>
        <end position="156"/>
    </location>
</feature>
<dbReference type="Gramene" id="TuG1812G0100000999.01.T01">
    <property type="protein sequence ID" value="TuG1812G0100000999.01.T01"/>
    <property type="gene ID" value="TuG1812G0100000999.01"/>
</dbReference>
<dbReference type="AlphaFoldDB" id="A0A8R7P4R4"/>
<feature type="compositionally biased region" description="Basic and acidic residues" evidence="1">
    <location>
        <begin position="8"/>
        <end position="25"/>
    </location>
</feature>
<feature type="compositionally biased region" description="Basic residues" evidence="1">
    <location>
        <begin position="59"/>
        <end position="78"/>
    </location>
</feature>
<protein>
    <submittedName>
        <fullName evidence="2">Uncharacterized protein</fullName>
    </submittedName>
</protein>
<gene>
    <name evidence="2" type="primary">LOC125547715</name>
</gene>